<reference evidence="2" key="3">
    <citation type="submission" date="2022-06" db="UniProtKB">
        <authorList>
            <consortium name="EnsemblPlants"/>
        </authorList>
    </citation>
    <scope>IDENTIFICATION</scope>
</reference>
<dbReference type="AlphaFoldDB" id="A0A8R7Q6U9"/>
<protein>
    <submittedName>
        <fullName evidence="2">Uncharacterized protein</fullName>
    </submittedName>
</protein>
<evidence type="ECO:0000256" key="1">
    <source>
        <dbReference type="SAM" id="MobiDB-lite"/>
    </source>
</evidence>
<proteinExistence type="predicted"/>
<feature type="region of interest" description="Disordered" evidence="1">
    <location>
        <begin position="137"/>
        <end position="167"/>
    </location>
</feature>
<evidence type="ECO:0000313" key="3">
    <source>
        <dbReference type="Proteomes" id="UP000015106"/>
    </source>
</evidence>
<keyword evidence="3" id="KW-1185">Reference proteome</keyword>
<organism evidence="2 3">
    <name type="scientific">Triticum urartu</name>
    <name type="common">Red wild einkorn</name>
    <name type="synonym">Crithodium urartu</name>
    <dbReference type="NCBI Taxonomy" id="4572"/>
    <lineage>
        <taxon>Eukaryota</taxon>
        <taxon>Viridiplantae</taxon>
        <taxon>Streptophyta</taxon>
        <taxon>Embryophyta</taxon>
        <taxon>Tracheophyta</taxon>
        <taxon>Spermatophyta</taxon>
        <taxon>Magnoliopsida</taxon>
        <taxon>Liliopsida</taxon>
        <taxon>Poales</taxon>
        <taxon>Poaceae</taxon>
        <taxon>BOP clade</taxon>
        <taxon>Pooideae</taxon>
        <taxon>Triticodae</taxon>
        <taxon>Triticeae</taxon>
        <taxon>Triticinae</taxon>
        <taxon>Triticum</taxon>
    </lineage>
</organism>
<dbReference type="EnsemblPlants" id="TuG1812G0400002288.01.T01">
    <property type="protein sequence ID" value="TuG1812G0400002288.01.T01.cds386489"/>
    <property type="gene ID" value="TuG1812G0400002288.01"/>
</dbReference>
<accession>A0A8R7Q6U9</accession>
<dbReference type="Gramene" id="TuG1812G0400002288.01.T01">
    <property type="protein sequence ID" value="TuG1812G0400002288.01.T01.cds386489"/>
    <property type="gene ID" value="TuG1812G0400002288.01"/>
</dbReference>
<evidence type="ECO:0000313" key="2">
    <source>
        <dbReference type="EnsemblPlants" id="TuG1812G0400002288.01.T01.cds386489"/>
    </source>
</evidence>
<reference evidence="3" key="1">
    <citation type="journal article" date="2013" name="Nature">
        <title>Draft genome of the wheat A-genome progenitor Triticum urartu.</title>
        <authorList>
            <person name="Ling H.Q."/>
            <person name="Zhao S."/>
            <person name="Liu D."/>
            <person name="Wang J."/>
            <person name="Sun H."/>
            <person name="Zhang C."/>
            <person name="Fan H."/>
            <person name="Li D."/>
            <person name="Dong L."/>
            <person name="Tao Y."/>
            <person name="Gao C."/>
            <person name="Wu H."/>
            <person name="Li Y."/>
            <person name="Cui Y."/>
            <person name="Guo X."/>
            <person name="Zheng S."/>
            <person name="Wang B."/>
            <person name="Yu K."/>
            <person name="Liang Q."/>
            <person name="Yang W."/>
            <person name="Lou X."/>
            <person name="Chen J."/>
            <person name="Feng M."/>
            <person name="Jian J."/>
            <person name="Zhang X."/>
            <person name="Luo G."/>
            <person name="Jiang Y."/>
            <person name="Liu J."/>
            <person name="Wang Z."/>
            <person name="Sha Y."/>
            <person name="Zhang B."/>
            <person name="Wu H."/>
            <person name="Tang D."/>
            <person name="Shen Q."/>
            <person name="Xue P."/>
            <person name="Zou S."/>
            <person name="Wang X."/>
            <person name="Liu X."/>
            <person name="Wang F."/>
            <person name="Yang Y."/>
            <person name="An X."/>
            <person name="Dong Z."/>
            <person name="Zhang K."/>
            <person name="Zhang X."/>
            <person name="Luo M.C."/>
            <person name="Dvorak J."/>
            <person name="Tong Y."/>
            <person name="Wang J."/>
            <person name="Yang H."/>
            <person name="Li Z."/>
            <person name="Wang D."/>
            <person name="Zhang A."/>
            <person name="Wang J."/>
        </authorList>
    </citation>
    <scope>NUCLEOTIDE SEQUENCE</scope>
    <source>
        <strain evidence="3">cv. G1812</strain>
    </source>
</reference>
<feature type="region of interest" description="Disordered" evidence="1">
    <location>
        <begin position="223"/>
        <end position="252"/>
    </location>
</feature>
<feature type="compositionally biased region" description="Low complexity" evidence="1">
    <location>
        <begin position="158"/>
        <end position="167"/>
    </location>
</feature>
<name>A0A8R7Q6U9_TRIUA</name>
<dbReference type="Proteomes" id="UP000015106">
    <property type="component" value="Chromosome 4"/>
</dbReference>
<reference evidence="2" key="2">
    <citation type="submission" date="2018-03" db="EMBL/GenBank/DDBJ databases">
        <title>The Triticum urartu genome reveals the dynamic nature of wheat genome evolution.</title>
        <authorList>
            <person name="Ling H."/>
            <person name="Ma B."/>
            <person name="Shi X."/>
            <person name="Liu H."/>
            <person name="Dong L."/>
            <person name="Sun H."/>
            <person name="Cao Y."/>
            <person name="Gao Q."/>
            <person name="Zheng S."/>
            <person name="Li Y."/>
            <person name="Yu Y."/>
            <person name="Du H."/>
            <person name="Qi M."/>
            <person name="Li Y."/>
            <person name="Yu H."/>
            <person name="Cui Y."/>
            <person name="Wang N."/>
            <person name="Chen C."/>
            <person name="Wu H."/>
            <person name="Zhao Y."/>
            <person name="Zhang J."/>
            <person name="Li Y."/>
            <person name="Zhou W."/>
            <person name="Zhang B."/>
            <person name="Hu W."/>
            <person name="Eijk M."/>
            <person name="Tang J."/>
            <person name="Witsenboer H."/>
            <person name="Zhao S."/>
            <person name="Li Z."/>
            <person name="Zhang A."/>
            <person name="Wang D."/>
            <person name="Liang C."/>
        </authorList>
    </citation>
    <scope>NUCLEOTIDE SEQUENCE [LARGE SCALE GENOMIC DNA]</scope>
    <source>
        <strain evidence="2">cv. G1812</strain>
    </source>
</reference>
<sequence>MVLVDFAATTATPVICAGSEAAGTVFVAVDHVLDMASEVAMVLGLLMLRPNRPCRRRRRSRPGFLPDRPLQTCTRTMYWSPRTTQWTSTLSRNLRLLHHRVRARCMVGGHGWSCRLQPPPPQDYEVQEEAELAPPVPLAEPAQPDSPRLPSPTPAHEAAGAGASSSSASLGLRLPARAAVLGDVFVNWASSSTGPSAPRRWDIVPRAELQRSRAVVLGLANGHSNAAAPGTDLPGGSSSEEEVAPGASNSRR</sequence>